<dbReference type="Proteomes" id="UP001320876">
    <property type="component" value="Unassembled WGS sequence"/>
</dbReference>
<dbReference type="PROSITE" id="PS50022">
    <property type="entry name" value="FA58C_3"/>
    <property type="match status" value="2"/>
</dbReference>
<keyword evidence="1" id="KW-0732">Signal</keyword>
<dbReference type="Gene3D" id="2.60.120.260">
    <property type="entry name" value="Galactose-binding domain-like"/>
    <property type="match status" value="2"/>
</dbReference>
<feature type="domain" description="F5/8 type C" evidence="2">
    <location>
        <begin position="416"/>
        <end position="564"/>
    </location>
</feature>
<reference evidence="3 4" key="1">
    <citation type="submission" date="2022-10" db="EMBL/GenBank/DDBJ databases">
        <title>Luteolibacter arcticus strain CCTCC AB 2014275, whole genome shotgun sequencing project.</title>
        <authorList>
            <person name="Zhao G."/>
            <person name="Shen L."/>
        </authorList>
    </citation>
    <scope>NUCLEOTIDE SEQUENCE [LARGE SCALE GENOMIC DNA]</scope>
    <source>
        <strain evidence="3 4">CCTCC AB 2014275</strain>
    </source>
</reference>
<name>A0ABT3GQF2_9BACT</name>
<feature type="chain" id="PRO_5046075015" evidence="1">
    <location>
        <begin position="30"/>
        <end position="565"/>
    </location>
</feature>
<proteinExistence type="predicted"/>
<organism evidence="3 4">
    <name type="scientific">Luteolibacter arcticus</name>
    <dbReference type="NCBI Taxonomy" id="1581411"/>
    <lineage>
        <taxon>Bacteria</taxon>
        <taxon>Pseudomonadati</taxon>
        <taxon>Verrucomicrobiota</taxon>
        <taxon>Verrucomicrobiia</taxon>
        <taxon>Verrucomicrobiales</taxon>
        <taxon>Verrucomicrobiaceae</taxon>
        <taxon>Luteolibacter</taxon>
    </lineage>
</organism>
<feature type="domain" description="F5/8 type C" evidence="2">
    <location>
        <begin position="285"/>
        <end position="403"/>
    </location>
</feature>
<dbReference type="RefSeq" id="WP_264489822.1">
    <property type="nucleotide sequence ID" value="NZ_JAPDDT010000016.1"/>
</dbReference>
<dbReference type="InterPro" id="IPR000421">
    <property type="entry name" value="FA58C"/>
</dbReference>
<comment type="caution">
    <text evidence="3">The sequence shown here is derived from an EMBL/GenBank/DDBJ whole genome shotgun (WGS) entry which is preliminary data.</text>
</comment>
<gene>
    <name evidence="3" type="ORF">OKA05_24365</name>
</gene>
<evidence type="ECO:0000256" key="1">
    <source>
        <dbReference type="SAM" id="SignalP"/>
    </source>
</evidence>
<feature type="signal peptide" evidence="1">
    <location>
        <begin position="1"/>
        <end position="29"/>
    </location>
</feature>
<protein>
    <submittedName>
        <fullName evidence="3">Discoidin domain-containing protein</fullName>
    </submittedName>
</protein>
<evidence type="ECO:0000259" key="2">
    <source>
        <dbReference type="PROSITE" id="PS50022"/>
    </source>
</evidence>
<dbReference type="SUPFAM" id="SSF49785">
    <property type="entry name" value="Galactose-binding domain-like"/>
    <property type="match status" value="2"/>
</dbReference>
<sequence length="565" mass="61071">MKTKKTHSPLFRSLAAGALALTALLQAHAVEVSSGGTQSVLEVGYDDDTVSGNTTNFRAKGGKLFIHPNGWSGAGATSDAQRNTIVSLFPAPPIIETTAGTGNGASAYGFYNTYVDNFYSTLDTVCVNNLESQPTAQTTAARNSYAARCSAIAVIASANGYSDSYLTSNPFSSSAFNLLRANILAAGGVATDAPPQYYFDRGAPYRQWTADLLAWTYGNNLRTICLVYARDTGWFYDDTRAYVADLIARGARVTDWTPHQYDSNRDANPFTPIGDEKRASSGNYTALRLAEFEEGFVVDTASTNSTYSNRNPQYLVDGVVTGNYGSIDQLGHYYQFDFGHNRSVSGVGLAFYLGDQRNYTFTVQTSTNGTTWTNRLTNVVSSGESAGLEDFYFAEVTARYVRIVNGGNSANNFLALHEARCLGWRLTRPFFAGITATAPNAQSGYPASNLVDEDGLFSTRCSVESINNYMQIDLGTTRTLTGVTVAVYNGNTRQQSFDVQLSTNGTSWTTVLTGAQTNGVTKWNEDFLFSSGQGARYVRFINKGNTSSNFPNGMSLTRAGAFGSE</sequence>
<evidence type="ECO:0000313" key="3">
    <source>
        <dbReference type="EMBL" id="MCW1925715.1"/>
    </source>
</evidence>
<accession>A0ABT3GQF2</accession>
<evidence type="ECO:0000313" key="4">
    <source>
        <dbReference type="Proteomes" id="UP001320876"/>
    </source>
</evidence>
<keyword evidence="4" id="KW-1185">Reference proteome</keyword>
<dbReference type="Pfam" id="PF00754">
    <property type="entry name" value="F5_F8_type_C"/>
    <property type="match status" value="2"/>
</dbReference>
<dbReference type="EMBL" id="JAPDDT010000016">
    <property type="protein sequence ID" value="MCW1925715.1"/>
    <property type="molecule type" value="Genomic_DNA"/>
</dbReference>
<dbReference type="InterPro" id="IPR008979">
    <property type="entry name" value="Galactose-bd-like_sf"/>
</dbReference>